<proteinExistence type="predicted"/>
<keyword evidence="3" id="KW-1185">Reference proteome</keyword>
<evidence type="ECO:0000313" key="2">
    <source>
        <dbReference type="EMBL" id="MCU6737670.1"/>
    </source>
</evidence>
<gene>
    <name evidence="2" type="ORF">OCV55_03125</name>
</gene>
<evidence type="ECO:0000256" key="1">
    <source>
        <dbReference type="SAM" id="Phobius"/>
    </source>
</evidence>
<organism evidence="2 3">
    <name type="scientific">[Clostridium] ammoniilyticum</name>
    <dbReference type="NCBI Taxonomy" id="2981784"/>
    <lineage>
        <taxon>Bacteria</taxon>
        <taxon>Bacillati</taxon>
        <taxon>Bacillota</taxon>
        <taxon>Erysipelotrichia</taxon>
        <taxon>Erysipelotrichales</taxon>
        <taxon>Coprobacillaceae</taxon>
        <taxon>Faecalibacillus</taxon>
    </lineage>
</organism>
<dbReference type="Proteomes" id="UP001208364">
    <property type="component" value="Unassembled WGS sequence"/>
</dbReference>
<reference evidence="2 3" key="1">
    <citation type="journal article" date="2021" name="ISME Commun">
        <title>Automated analysis of genomic sequences facilitates high-throughput and comprehensive description of bacteria.</title>
        <authorList>
            <person name="Hitch T.C.A."/>
        </authorList>
    </citation>
    <scope>NUCLEOTIDE SEQUENCE [LARGE SCALE GENOMIC DNA]</scope>
    <source>
        <strain evidence="2 3">H4_15</strain>
    </source>
</reference>
<evidence type="ECO:0000313" key="3">
    <source>
        <dbReference type="Proteomes" id="UP001208364"/>
    </source>
</evidence>
<keyword evidence="1" id="KW-1133">Transmembrane helix</keyword>
<protein>
    <submittedName>
        <fullName evidence="2">DUF2812 domain-containing protein</fullName>
    </submittedName>
</protein>
<name>A0ABT2SSZ6_9FIRM</name>
<sequence>MKYKDVLRNSLYLDEELQDYFNEMSKKGWRLDFVGYYYRFIKDEHVYKYQIDYTPISSEYQDILKEMGYHEVRNLFDDFRVLENENVDAPDLNTEFVFDKNNKMKQFKKIRYFIYPILAYFLFWLGKIFIKDIVEIGKPVLYYEGFGSLLMGIVFIVLSFVLLFVTILNFSILYALKNDKDLKSLKKLNSIKDHLSILFYILLVISGVFYLLKSFITLDLKVIVYLLLTCIIGVVLSRIIKNNKYNSAIAAFVAIAICGLIFPQVQMDDSLFESSTVKTKITNYEKDIKDTTCTYPQLDVLIKKDKYKDEIFKYIIIKTEHDTRDNQNFEKAVNTKSNVSWDSNKTQYVHYEKAIQSFNKKGNTYDNGTYVIKILKNRIITKYKENK</sequence>
<dbReference type="InterPro" id="IPR021359">
    <property type="entry name" value="DUF2812"/>
</dbReference>
<keyword evidence="1" id="KW-0812">Transmembrane</keyword>
<comment type="caution">
    <text evidence="2">The sequence shown here is derived from an EMBL/GenBank/DDBJ whole genome shotgun (WGS) entry which is preliminary data.</text>
</comment>
<feature type="transmembrane region" description="Helical" evidence="1">
    <location>
        <begin position="222"/>
        <end position="240"/>
    </location>
</feature>
<feature type="transmembrane region" description="Helical" evidence="1">
    <location>
        <begin position="247"/>
        <end position="265"/>
    </location>
</feature>
<keyword evidence="1" id="KW-0472">Membrane</keyword>
<feature type="transmembrane region" description="Helical" evidence="1">
    <location>
        <begin position="150"/>
        <end position="176"/>
    </location>
</feature>
<feature type="transmembrane region" description="Helical" evidence="1">
    <location>
        <begin position="112"/>
        <end position="130"/>
    </location>
</feature>
<dbReference type="EMBL" id="JAOQJR010000002">
    <property type="protein sequence ID" value="MCU6737670.1"/>
    <property type="molecule type" value="Genomic_DNA"/>
</dbReference>
<dbReference type="Pfam" id="PF11193">
    <property type="entry name" value="DUF2812"/>
    <property type="match status" value="1"/>
</dbReference>
<feature type="transmembrane region" description="Helical" evidence="1">
    <location>
        <begin position="197"/>
        <end position="216"/>
    </location>
</feature>
<dbReference type="RefSeq" id="WP_147579771.1">
    <property type="nucleotide sequence ID" value="NZ_JAOQJR010000002.1"/>
</dbReference>
<accession>A0ABT2SSZ6</accession>